<evidence type="ECO:0000313" key="2">
    <source>
        <dbReference type="Proteomes" id="UP000015105"/>
    </source>
</evidence>
<dbReference type="Proteomes" id="UP000015105">
    <property type="component" value="Chromosome 6D"/>
</dbReference>
<sequence>WRVCSIYLHKRKKTMSNTCNTSCTEQRNKMYYNRCFEIRCIQNRYIHKISTGPLVTPGGMQQRQS</sequence>
<accession>A0A453P2N9</accession>
<reference evidence="2" key="1">
    <citation type="journal article" date="2014" name="Science">
        <title>Ancient hybridizations among the ancestral genomes of bread wheat.</title>
        <authorList>
            <consortium name="International Wheat Genome Sequencing Consortium,"/>
            <person name="Marcussen T."/>
            <person name="Sandve S.R."/>
            <person name="Heier L."/>
            <person name="Spannagl M."/>
            <person name="Pfeifer M."/>
            <person name="Jakobsen K.S."/>
            <person name="Wulff B.B."/>
            <person name="Steuernagel B."/>
            <person name="Mayer K.F."/>
            <person name="Olsen O.A."/>
        </authorList>
    </citation>
    <scope>NUCLEOTIDE SEQUENCE [LARGE SCALE GENOMIC DNA]</scope>
    <source>
        <strain evidence="2">cv. AL8/78</strain>
    </source>
</reference>
<dbReference type="AlphaFoldDB" id="A0A453P2N9"/>
<reference evidence="1" key="5">
    <citation type="journal article" date="2021" name="G3 (Bethesda)">
        <title>Aegilops tauschii genome assembly Aet v5.0 features greater sequence contiguity and improved annotation.</title>
        <authorList>
            <person name="Wang L."/>
            <person name="Zhu T."/>
            <person name="Rodriguez J.C."/>
            <person name="Deal K.R."/>
            <person name="Dubcovsky J."/>
            <person name="McGuire P.E."/>
            <person name="Lux T."/>
            <person name="Spannagl M."/>
            <person name="Mayer K.F.X."/>
            <person name="Baldrich P."/>
            <person name="Meyers B.C."/>
            <person name="Huo N."/>
            <person name="Gu Y.Q."/>
            <person name="Zhou H."/>
            <person name="Devos K.M."/>
            <person name="Bennetzen J.L."/>
            <person name="Unver T."/>
            <person name="Budak H."/>
            <person name="Gulick P.J."/>
            <person name="Galiba G."/>
            <person name="Kalapos B."/>
            <person name="Nelson D.R."/>
            <person name="Li P."/>
            <person name="You F.M."/>
            <person name="Luo M.C."/>
            <person name="Dvorak J."/>
        </authorList>
    </citation>
    <scope>NUCLEOTIDE SEQUENCE [LARGE SCALE GENOMIC DNA]</scope>
    <source>
        <strain evidence="1">cv. AL8/78</strain>
    </source>
</reference>
<protein>
    <submittedName>
        <fullName evidence="1">Uncharacterized protein</fullName>
    </submittedName>
</protein>
<keyword evidence="2" id="KW-1185">Reference proteome</keyword>
<dbReference type="EnsemblPlants" id="AET6Gv20583800.10">
    <property type="protein sequence ID" value="AET6Gv20583800.10"/>
    <property type="gene ID" value="AET6Gv20583800"/>
</dbReference>
<reference evidence="1" key="3">
    <citation type="journal article" date="2017" name="Nature">
        <title>Genome sequence of the progenitor of the wheat D genome Aegilops tauschii.</title>
        <authorList>
            <person name="Luo M.C."/>
            <person name="Gu Y.Q."/>
            <person name="Puiu D."/>
            <person name="Wang H."/>
            <person name="Twardziok S.O."/>
            <person name="Deal K.R."/>
            <person name="Huo N."/>
            <person name="Zhu T."/>
            <person name="Wang L."/>
            <person name="Wang Y."/>
            <person name="McGuire P.E."/>
            <person name="Liu S."/>
            <person name="Long H."/>
            <person name="Ramasamy R.K."/>
            <person name="Rodriguez J.C."/>
            <person name="Van S.L."/>
            <person name="Yuan L."/>
            <person name="Wang Z."/>
            <person name="Xia Z."/>
            <person name="Xiao L."/>
            <person name="Anderson O.D."/>
            <person name="Ouyang S."/>
            <person name="Liang Y."/>
            <person name="Zimin A.V."/>
            <person name="Pertea G."/>
            <person name="Qi P."/>
            <person name="Bennetzen J.L."/>
            <person name="Dai X."/>
            <person name="Dawson M.W."/>
            <person name="Muller H.G."/>
            <person name="Kugler K."/>
            <person name="Rivarola-Duarte L."/>
            <person name="Spannagl M."/>
            <person name="Mayer K.F.X."/>
            <person name="Lu F.H."/>
            <person name="Bevan M.W."/>
            <person name="Leroy P."/>
            <person name="Li P."/>
            <person name="You F.M."/>
            <person name="Sun Q."/>
            <person name="Liu Z."/>
            <person name="Lyons E."/>
            <person name="Wicker T."/>
            <person name="Salzberg S.L."/>
            <person name="Devos K.M."/>
            <person name="Dvorak J."/>
        </authorList>
    </citation>
    <scope>NUCLEOTIDE SEQUENCE [LARGE SCALE GENOMIC DNA]</scope>
    <source>
        <strain evidence="1">cv. AL8/78</strain>
    </source>
</reference>
<dbReference type="Gramene" id="AET6Gv20583800.10">
    <property type="protein sequence ID" value="AET6Gv20583800.10"/>
    <property type="gene ID" value="AET6Gv20583800"/>
</dbReference>
<reference evidence="1" key="4">
    <citation type="submission" date="2019-03" db="UniProtKB">
        <authorList>
            <consortium name="EnsemblPlants"/>
        </authorList>
    </citation>
    <scope>IDENTIFICATION</scope>
</reference>
<reference evidence="2" key="2">
    <citation type="journal article" date="2017" name="Nat. Plants">
        <title>The Aegilops tauschii genome reveals multiple impacts of transposons.</title>
        <authorList>
            <person name="Zhao G."/>
            <person name="Zou C."/>
            <person name="Li K."/>
            <person name="Wang K."/>
            <person name="Li T."/>
            <person name="Gao L."/>
            <person name="Zhang X."/>
            <person name="Wang H."/>
            <person name="Yang Z."/>
            <person name="Liu X."/>
            <person name="Jiang W."/>
            <person name="Mao L."/>
            <person name="Kong X."/>
            <person name="Jiao Y."/>
            <person name="Jia J."/>
        </authorList>
    </citation>
    <scope>NUCLEOTIDE SEQUENCE [LARGE SCALE GENOMIC DNA]</scope>
    <source>
        <strain evidence="2">cv. AL8/78</strain>
    </source>
</reference>
<organism evidence="1 2">
    <name type="scientific">Aegilops tauschii subsp. strangulata</name>
    <name type="common">Goatgrass</name>
    <dbReference type="NCBI Taxonomy" id="200361"/>
    <lineage>
        <taxon>Eukaryota</taxon>
        <taxon>Viridiplantae</taxon>
        <taxon>Streptophyta</taxon>
        <taxon>Embryophyta</taxon>
        <taxon>Tracheophyta</taxon>
        <taxon>Spermatophyta</taxon>
        <taxon>Magnoliopsida</taxon>
        <taxon>Liliopsida</taxon>
        <taxon>Poales</taxon>
        <taxon>Poaceae</taxon>
        <taxon>BOP clade</taxon>
        <taxon>Pooideae</taxon>
        <taxon>Triticodae</taxon>
        <taxon>Triticeae</taxon>
        <taxon>Triticinae</taxon>
        <taxon>Aegilops</taxon>
    </lineage>
</organism>
<name>A0A453P2N9_AEGTS</name>
<evidence type="ECO:0000313" key="1">
    <source>
        <dbReference type="EnsemblPlants" id="AET6Gv20583800.10"/>
    </source>
</evidence>
<proteinExistence type="predicted"/>